<evidence type="ECO:0000256" key="1">
    <source>
        <dbReference type="SAM" id="MobiDB-lite"/>
    </source>
</evidence>
<accession>A0A849L6T2</accession>
<feature type="compositionally biased region" description="Polar residues" evidence="1">
    <location>
        <begin position="108"/>
        <end position="117"/>
    </location>
</feature>
<name>A0A849L6T2_9RHOB</name>
<dbReference type="AlphaFoldDB" id="A0A849L6T2"/>
<dbReference type="Proteomes" id="UP000572377">
    <property type="component" value="Unassembled WGS sequence"/>
</dbReference>
<dbReference type="EMBL" id="JABFBC010000006">
    <property type="protein sequence ID" value="NNU82116.1"/>
    <property type="molecule type" value="Genomic_DNA"/>
</dbReference>
<feature type="region of interest" description="Disordered" evidence="1">
    <location>
        <begin position="57"/>
        <end position="164"/>
    </location>
</feature>
<feature type="compositionally biased region" description="Polar residues" evidence="1">
    <location>
        <begin position="88"/>
        <end position="99"/>
    </location>
</feature>
<gene>
    <name evidence="2" type="ORF">HMH01_16890</name>
</gene>
<reference evidence="2 3" key="1">
    <citation type="submission" date="2020-05" db="EMBL/GenBank/DDBJ databases">
        <title>Gimesia benthica sp. nov., a novel planctomycete isolated from a deep-sea water sample of the Northwest Indian Ocean.</title>
        <authorList>
            <person name="Wang J."/>
            <person name="Ruan C."/>
            <person name="Song L."/>
            <person name="Zhu Y."/>
            <person name="Li A."/>
            <person name="Zheng X."/>
            <person name="Wang L."/>
            <person name="Lu Z."/>
            <person name="Huang Y."/>
            <person name="Du W."/>
            <person name="Zhou Y."/>
            <person name="Huang L."/>
            <person name="Dai X."/>
        </authorList>
    </citation>
    <scope>NUCLEOTIDE SEQUENCE [LARGE SCALE GENOMIC DNA]</scope>
    <source>
        <strain evidence="2 3">YYQ-30</strain>
    </source>
</reference>
<protein>
    <submittedName>
        <fullName evidence="2">Uncharacterized protein</fullName>
    </submittedName>
</protein>
<proteinExistence type="predicted"/>
<feature type="compositionally biased region" description="Polar residues" evidence="1">
    <location>
        <begin position="130"/>
        <end position="151"/>
    </location>
</feature>
<evidence type="ECO:0000313" key="2">
    <source>
        <dbReference type="EMBL" id="NNU82116.1"/>
    </source>
</evidence>
<organism evidence="2 3">
    <name type="scientific">Halovulum dunhuangense</name>
    <dbReference type="NCBI Taxonomy" id="1505036"/>
    <lineage>
        <taxon>Bacteria</taxon>
        <taxon>Pseudomonadati</taxon>
        <taxon>Pseudomonadota</taxon>
        <taxon>Alphaproteobacteria</taxon>
        <taxon>Rhodobacterales</taxon>
        <taxon>Paracoccaceae</taxon>
        <taxon>Halovulum</taxon>
    </lineage>
</organism>
<evidence type="ECO:0000313" key="3">
    <source>
        <dbReference type="Proteomes" id="UP000572377"/>
    </source>
</evidence>
<dbReference type="PROSITE" id="PS51257">
    <property type="entry name" value="PROKAR_LIPOPROTEIN"/>
    <property type="match status" value="1"/>
</dbReference>
<comment type="caution">
    <text evidence="2">The sequence shown here is derived from an EMBL/GenBank/DDBJ whole genome shotgun (WGS) entry which is preliminary data.</text>
</comment>
<keyword evidence="3" id="KW-1185">Reference proteome</keyword>
<sequence length="164" mass="16754">MNRLVLTGAALLAVAACSPEEECKVEQGVPMVQLKDGSWIEDEYSAVPQPCPYVLITPAPIPANGTGQPPRHSAPAPDPEPGLDPQVGHQTEGNGTTAERTAGGEQVAATNDRNSTAGEGDPDVDGNGQVDRTSAYSSDDTRTATARNGVSASRGDLGGSATSE</sequence>
<dbReference type="RefSeq" id="WP_171326979.1">
    <property type="nucleotide sequence ID" value="NZ_JABFBC010000006.1"/>
</dbReference>